<evidence type="ECO:0000256" key="4">
    <source>
        <dbReference type="ARBA" id="ARBA00023242"/>
    </source>
</evidence>
<accession>A0A087TLX6</accession>
<dbReference type="PANTHER" id="PTHR32194">
    <property type="entry name" value="METALLOPROTEASE TLDD"/>
    <property type="match status" value="1"/>
</dbReference>
<keyword evidence="7" id="KW-1185">Reference proteome</keyword>
<dbReference type="AlphaFoldDB" id="A0A087TLX6"/>
<sequence>MTTKMIASQLELHRRATDRIVPVVTAEQLLKQYLFRYQGYVGAALVLGGVDNAGPHIYSIHPHGSSEQVPYTTMGSGCLAAMAVFEKGWKPDLSLEQGQQLIRDAIAGGIFNDLGSGSNIDMCIITKEGRQYIRPYEVANLKGEKQETYRYAP</sequence>
<keyword evidence="2" id="KW-0888">Threonine protease</keyword>
<dbReference type="InterPro" id="IPR001353">
    <property type="entry name" value="Proteasome_sua/b"/>
</dbReference>
<dbReference type="OMA" id="MTQCEAS"/>
<dbReference type="SUPFAM" id="SSF56235">
    <property type="entry name" value="N-terminal nucleophile aminohydrolases (Ntn hydrolases)"/>
    <property type="match status" value="1"/>
</dbReference>
<dbReference type="GO" id="GO:0005737">
    <property type="term" value="C:cytoplasm"/>
    <property type="evidence" value="ECO:0007669"/>
    <property type="project" value="TreeGrafter"/>
</dbReference>
<reference evidence="6 7" key="1">
    <citation type="submission" date="2013-11" db="EMBL/GenBank/DDBJ databases">
        <title>Genome sequencing of Stegodyphus mimosarum.</title>
        <authorList>
            <person name="Bechsgaard J."/>
        </authorList>
    </citation>
    <scope>NUCLEOTIDE SEQUENCE [LARGE SCALE GENOMIC DNA]</scope>
</reference>
<protein>
    <recommendedName>
        <fullName evidence="8">Proteasome subunit beta type-7</fullName>
    </recommendedName>
</protein>
<evidence type="ECO:0000256" key="3">
    <source>
        <dbReference type="ARBA" id="ARBA00022801"/>
    </source>
</evidence>
<dbReference type="GO" id="GO:0051603">
    <property type="term" value="P:proteolysis involved in protein catabolic process"/>
    <property type="evidence" value="ECO:0007669"/>
    <property type="project" value="InterPro"/>
</dbReference>
<dbReference type="STRING" id="407821.A0A087TLX6"/>
<evidence type="ECO:0000256" key="2">
    <source>
        <dbReference type="ARBA" id="ARBA00022698"/>
    </source>
</evidence>
<evidence type="ECO:0000313" key="6">
    <source>
        <dbReference type="EMBL" id="KFM66115.1"/>
    </source>
</evidence>
<organism evidence="6 7">
    <name type="scientific">Stegodyphus mimosarum</name>
    <name type="common">African social velvet spider</name>
    <dbReference type="NCBI Taxonomy" id="407821"/>
    <lineage>
        <taxon>Eukaryota</taxon>
        <taxon>Metazoa</taxon>
        <taxon>Ecdysozoa</taxon>
        <taxon>Arthropoda</taxon>
        <taxon>Chelicerata</taxon>
        <taxon>Arachnida</taxon>
        <taxon>Araneae</taxon>
        <taxon>Araneomorphae</taxon>
        <taxon>Entelegynae</taxon>
        <taxon>Eresoidea</taxon>
        <taxon>Eresidae</taxon>
        <taxon>Stegodyphus</taxon>
    </lineage>
</organism>
<dbReference type="Proteomes" id="UP000054359">
    <property type="component" value="Unassembled WGS sequence"/>
</dbReference>
<dbReference type="EMBL" id="KK115822">
    <property type="protein sequence ID" value="KFM66115.1"/>
    <property type="molecule type" value="Genomic_DNA"/>
</dbReference>
<evidence type="ECO:0008006" key="8">
    <source>
        <dbReference type="Google" id="ProtNLM"/>
    </source>
</evidence>
<dbReference type="GO" id="GO:0004298">
    <property type="term" value="F:threonine-type endopeptidase activity"/>
    <property type="evidence" value="ECO:0007669"/>
    <property type="project" value="UniProtKB-KW"/>
</dbReference>
<keyword evidence="1" id="KW-0645">Protease</keyword>
<dbReference type="InterPro" id="IPR023333">
    <property type="entry name" value="Proteasome_suB-type"/>
</dbReference>
<dbReference type="OrthoDB" id="429533at2759"/>
<feature type="non-terminal residue" evidence="6">
    <location>
        <position position="153"/>
    </location>
</feature>
<proteinExistence type="predicted"/>
<keyword evidence="4" id="KW-0539">Nucleus</keyword>
<dbReference type="Pfam" id="PF00227">
    <property type="entry name" value="Proteasome"/>
    <property type="match status" value="1"/>
</dbReference>
<dbReference type="PANTHER" id="PTHR32194:SF4">
    <property type="entry name" value="PROTEASOME SUBUNIT BETA TYPE-7"/>
    <property type="match status" value="1"/>
</dbReference>
<evidence type="ECO:0000313" key="7">
    <source>
        <dbReference type="Proteomes" id="UP000054359"/>
    </source>
</evidence>
<evidence type="ECO:0000256" key="1">
    <source>
        <dbReference type="ARBA" id="ARBA00022670"/>
    </source>
</evidence>
<name>A0A087TLX6_STEMI</name>
<dbReference type="GO" id="GO:0005839">
    <property type="term" value="C:proteasome core complex"/>
    <property type="evidence" value="ECO:0007669"/>
    <property type="project" value="InterPro"/>
</dbReference>
<dbReference type="InterPro" id="IPR029055">
    <property type="entry name" value="Ntn_hydrolases_N"/>
</dbReference>
<gene>
    <name evidence="6" type="ORF">X975_11002</name>
</gene>
<dbReference type="Gene3D" id="3.60.20.10">
    <property type="entry name" value="Glutamine Phosphoribosylpyrophosphate, subunit 1, domain 1"/>
    <property type="match status" value="1"/>
</dbReference>
<evidence type="ECO:0000256" key="5">
    <source>
        <dbReference type="ARBA" id="ARBA00026071"/>
    </source>
</evidence>
<keyword evidence="3" id="KW-0378">Hydrolase</keyword>
<comment type="subunit">
    <text evidence="5">The 26S proteasome consists of a 20S proteasome core and two 19S regulatory subunits. The 20S proteasome core is composed of 28 subunits that are arranged in four stacked rings, resulting in a barrel-shaped structure. The two end rings are each formed by seven alpha subunits, and the two central rings are each formed by seven beta subunits. The catalytic chamber with the active sites is on the inside of the barrel.</text>
</comment>